<reference evidence="2 3" key="1">
    <citation type="submission" date="2022-10" db="EMBL/GenBank/DDBJ databases">
        <title>Comparative genomics and taxonomic characterization of three novel marine species of genus Reichenbachiella exhibiting antioxidant and polysaccharide degradation activities.</title>
        <authorList>
            <person name="Muhammad N."/>
            <person name="Lee Y.-J."/>
            <person name="Ko J."/>
            <person name="Kim S.-G."/>
        </authorList>
    </citation>
    <scope>NUCLEOTIDE SEQUENCE [LARGE SCALE GENOMIC DNA]</scope>
    <source>
        <strain evidence="2 3">ABR2-5</strain>
    </source>
</reference>
<feature type="compositionally biased region" description="Basic and acidic residues" evidence="1">
    <location>
        <begin position="53"/>
        <end position="68"/>
    </location>
</feature>
<name>A0ABT3D140_9BACT</name>
<dbReference type="Proteomes" id="UP001300692">
    <property type="component" value="Unassembled WGS sequence"/>
</dbReference>
<dbReference type="EMBL" id="JAOYOD010000012">
    <property type="protein sequence ID" value="MCV9389549.1"/>
    <property type="molecule type" value="Genomic_DNA"/>
</dbReference>
<keyword evidence="3" id="KW-1185">Reference proteome</keyword>
<evidence type="ECO:0000313" key="3">
    <source>
        <dbReference type="Proteomes" id="UP001300692"/>
    </source>
</evidence>
<dbReference type="RefSeq" id="WP_264140532.1">
    <property type="nucleotide sequence ID" value="NZ_JAOYOD010000012.1"/>
</dbReference>
<evidence type="ECO:0000256" key="1">
    <source>
        <dbReference type="SAM" id="MobiDB-lite"/>
    </source>
</evidence>
<gene>
    <name evidence="2" type="ORF">N7U62_23065</name>
</gene>
<feature type="region of interest" description="Disordered" evidence="1">
    <location>
        <begin position="46"/>
        <end position="68"/>
    </location>
</feature>
<organism evidence="2 3">
    <name type="scientific">Reichenbachiella ulvae</name>
    <dbReference type="NCBI Taxonomy" id="2980104"/>
    <lineage>
        <taxon>Bacteria</taxon>
        <taxon>Pseudomonadati</taxon>
        <taxon>Bacteroidota</taxon>
        <taxon>Cytophagia</taxon>
        <taxon>Cytophagales</taxon>
        <taxon>Reichenbachiellaceae</taxon>
        <taxon>Reichenbachiella</taxon>
    </lineage>
</organism>
<evidence type="ECO:0000313" key="2">
    <source>
        <dbReference type="EMBL" id="MCV9389549.1"/>
    </source>
</evidence>
<proteinExistence type="predicted"/>
<accession>A0ABT3D140</accession>
<protein>
    <submittedName>
        <fullName evidence="2">Uncharacterized protein</fullName>
    </submittedName>
</protein>
<sequence length="97" mass="11041">MSGLAAAVNLGPCQIYMASDKLLKVWDATQIDAADFRFGMNLVFGKKSSSPRDNQKDLEHPSPYDKSERIEKSDGIYWIIPRQKARPVYDKTKFKES</sequence>
<comment type="caution">
    <text evidence="2">The sequence shown here is derived from an EMBL/GenBank/DDBJ whole genome shotgun (WGS) entry which is preliminary data.</text>
</comment>